<sequence length="101" mass="10340">AVTPATNVATPTGGTAGRYQLALAGWPQPATPCRLLPLLAVAPCRGPGRNRPPLTSSQAMAVAAAGGLAVTNHLCMQTACMWPLLPCRQRLLSLPIAAIST</sequence>
<evidence type="ECO:0000313" key="2">
    <source>
        <dbReference type="Proteomes" id="UP000287651"/>
    </source>
</evidence>
<name>A0A426X384_ENSVE</name>
<accession>A0A426X384</accession>
<dbReference type="Proteomes" id="UP000287651">
    <property type="component" value="Unassembled WGS sequence"/>
</dbReference>
<comment type="caution">
    <text evidence="1">The sequence shown here is derived from an EMBL/GenBank/DDBJ whole genome shotgun (WGS) entry which is preliminary data.</text>
</comment>
<reference evidence="1 2" key="1">
    <citation type="journal article" date="2014" name="Agronomy (Basel)">
        <title>A Draft Genome Sequence for Ensete ventricosum, the Drought-Tolerant Tree Against Hunger.</title>
        <authorList>
            <person name="Harrison J."/>
            <person name="Moore K.A."/>
            <person name="Paszkiewicz K."/>
            <person name="Jones T."/>
            <person name="Grant M."/>
            <person name="Ambacheew D."/>
            <person name="Muzemil S."/>
            <person name="Studholme D.J."/>
        </authorList>
    </citation>
    <scope>NUCLEOTIDE SEQUENCE [LARGE SCALE GENOMIC DNA]</scope>
</reference>
<feature type="non-terminal residue" evidence="1">
    <location>
        <position position="1"/>
    </location>
</feature>
<protein>
    <submittedName>
        <fullName evidence="1">Uncharacterized protein</fullName>
    </submittedName>
</protein>
<dbReference type="AlphaFoldDB" id="A0A426X384"/>
<proteinExistence type="predicted"/>
<dbReference type="EMBL" id="AMZH03027910">
    <property type="protein sequence ID" value="RRT33934.1"/>
    <property type="molecule type" value="Genomic_DNA"/>
</dbReference>
<organism evidence="1 2">
    <name type="scientific">Ensete ventricosum</name>
    <name type="common">Abyssinian banana</name>
    <name type="synonym">Musa ensete</name>
    <dbReference type="NCBI Taxonomy" id="4639"/>
    <lineage>
        <taxon>Eukaryota</taxon>
        <taxon>Viridiplantae</taxon>
        <taxon>Streptophyta</taxon>
        <taxon>Embryophyta</taxon>
        <taxon>Tracheophyta</taxon>
        <taxon>Spermatophyta</taxon>
        <taxon>Magnoliopsida</taxon>
        <taxon>Liliopsida</taxon>
        <taxon>Zingiberales</taxon>
        <taxon>Musaceae</taxon>
        <taxon>Ensete</taxon>
    </lineage>
</organism>
<evidence type="ECO:0000313" key="1">
    <source>
        <dbReference type="EMBL" id="RRT33934.1"/>
    </source>
</evidence>
<gene>
    <name evidence="1" type="ORF">B296_00044188</name>
</gene>